<evidence type="ECO:0000313" key="3">
    <source>
        <dbReference type="Proteomes" id="UP000540989"/>
    </source>
</evidence>
<keyword evidence="1" id="KW-0812">Transmembrane</keyword>
<protein>
    <submittedName>
        <fullName evidence="2">Uncharacterized protein</fullName>
    </submittedName>
</protein>
<keyword evidence="3" id="KW-1185">Reference proteome</keyword>
<dbReference type="AlphaFoldDB" id="A0A7W7ZCL4"/>
<feature type="transmembrane region" description="Helical" evidence="1">
    <location>
        <begin position="104"/>
        <end position="124"/>
    </location>
</feature>
<accession>A0A7W7ZCL4</accession>
<reference evidence="2 3" key="1">
    <citation type="submission" date="2020-08" db="EMBL/GenBank/DDBJ databases">
        <title>Genomic Encyclopedia of Type Strains, Phase IV (KMG-V): Genome sequencing to study the core and pangenomes of soil and plant-associated prokaryotes.</title>
        <authorList>
            <person name="Whitman W."/>
        </authorList>
    </citation>
    <scope>NUCLEOTIDE SEQUENCE [LARGE SCALE GENOMIC DNA]</scope>
    <source>
        <strain evidence="2 3">M8UP14</strain>
    </source>
</reference>
<keyword evidence="1" id="KW-0472">Membrane</keyword>
<name>A0A7W7ZCL4_9BACT</name>
<keyword evidence="1" id="KW-1133">Transmembrane helix</keyword>
<organism evidence="2 3">
    <name type="scientific">Granulicella aggregans</name>
    <dbReference type="NCBI Taxonomy" id="474949"/>
    <lineage>
        <taxon>Bacteria</taxon>
        <taxon>Pseudomonadati</taxon>
        <taxon>Acidobacteriota</taxon>
        <taxon>Terriglobia</taxon>
        <taxon>Terriglobales</taxon>
        <taxon>Acidobacteriaceae</taxon>
        <taxon>Granulicella</taxon>
    </lineage>
</organism>
<feature type="transmembrane region" description="Helical" evidence="1">
    <location>
        <begin position="79"/>
        <end position="98"/>
    </location>
</feature>
<proteinExistence type="predicted"/>
<gene>
    <name evidence="2" type="ORF">HDF16_002151</name>
</gene>
<dbReference type="EMBL" id="JACHIP010000003">
    <property type="protein sequence ID" value="MBB5057445.1"/>
    <property type="molecule type" value="Genomic_DNA"/>
</dbReference>
<comment type="caution">
    <text evidence="2">The sequence shown here is derived from an EMBL/GenBank/DDBJ whole genome shotgun (WGS) entry which is preliminary data.</text>
</comment>
<evidence type="ECO:0000313" key="2">
    <source>
        <dbReference type="EMBL" id="MBB5057445.1"/>
    </source>
</evidence>
<sequence length="167" mass="18355">MTHEEKWDLTRVNLRIAEIKARFAENPPTPGTHMSAFSRAVSDMPDEWKGLALQCATAGFEFGASMKLIERRKFQRESTLCGVGVLLLLLGVALIFKFNELTTAQNAICCTLVALGVSSFLVFLPGFLNLNGVLKPNPMIESMKFRAGGGIAIFVMVFLLLHYALSS</sequence>
<evidence type="ECO:0000256" key="1">
    <source>
        <dbReference type="SAM" id="Phobius"/>
    </source>
</evidence>
<dbReference type="RefSeq" id="WP_184216381.1">
    <property type="nucleotide sequence ID" value="NZ_JACHIP010000003.1"/>
</dbReference>
<feature type="transmembrane region" description="Helical" evidence="1">
    <location>
        <begin position="145"/>
        <end position="165"/>
    </location>
</feature>
<dbReference type="Proteomes" id="UP000540989">
    <property type="component" value="Unassembled WGS sequence"/>
</dbReference>